<keyword evidence="2 7" id="KW-0378">Hydrolase</keyword>
<dbReference type="EMBL" id="KL197709">
    <property type="protein sequence ID" value="KDQ64625.1"/>
    <property type="molecule type" value="Genomic_DNA"/>
</dbReference>
<evidence type="ECO:0000256" key="6">
    <source>
        <dbReference type="ARBA" id="ARBA00023326"/>
    </source>
</evidence>
<feature type="domain" description="GH18" evidence="9">
    <location>
        <begin position="1"/>
        <end position="380"/>
    </location>
</feature>
<evidence type="ECO:0000256" key="3">
    <source>
        <dbReference type="ARBA" id="ARBA00023024"/>
    </source>
</evidence>
<dbReference type="PANTHER" id="PTHR11177">
    <property type="entry name" value="CHITINASE"/>
    <property type="match status" value="1"/>
</dbReference>
<dbReference type="SUPFAM" id="SSF51445">
    <property type="entry name" value="(Trans)glycosidases"/>
    <property type="match status" value="1"/>
</dbReference>
<keyword evidence="4" id="KW-0119">Carbohydrate metabolism</keyword>
<dbReference type="PROSITE" id="PS01095">
    <property type="entry name" value="GH18_1"/>
    <property type="match status" value="1"/>
</dbReference>
<dbReference type="Pfam" id="PF00704">
    <property type="entry name" value="Glyco_hydro_18"/>
    <property type="match status" value="1"/>
</dbReference>
<dbReference type="GO" id="GO:0008061">
    <property type="term" value="F:chitin binding"/>
    <property type="evidence" value="ECO:0007669"/>
    <property type="project" value="InterPro"/>
</dbReference>
<organism evidence="10 11">
    <name type="scientific">Jaapia argillacea MUCL 33604</name>
    <dbReference type="NCBI Taxonomy" id="933084"/>
    <lineage>
        <taxon>Eukaryota</taxon>
        <taxon>Fungi</taxon>
        <taxon>Dikarya</taxon>
        <taxon>Basidiomycota</taxon>
        <taxon>Agaricomycotina</taxon>
        <taxon>Agaricomycetes</taxon>
        <taxon>Agaricomycetidae</taxon>
        <taxon>Jaapiales</taxon>
        <taxon>Jaapiaceae</taxon>
        <taxon>Jaapia</taxon>
    </lineage>
</organism>
<gene>
    <name evidence="10" type="ORF">JAAARDRAFT_64466</name>
</gene>
<dbReference type="OrthoDB" id="73875at2759"/>
<evidence type="ECO:0000256" key="4">
    <source>
        <dbReference type="ARBA" id="ARBA00023277"/>
    </source>
</evidence>
<dbReference type="InterPro" id="IPR011583">
    <property type="entry name" value="Chitinase_II/V-like_cat"/>
</dbReference>
<evidence type="ECO:0000256" key="5">
    <source>
        <dbReference type="ARBA" id="ARBA00023295"/>
    </source>
</evidence>
<keyword evidence="11" id="KW-1185">Reference proteome</keyword>
<dbReference type="Gene3D" id="3.20.20.80">
    <property type="entry name" value="Glycosidases"/>
    <property type="match status" value="2"/>
</dbReference>
<evidence type="ECO:0000256" key="8">
    <source>
        <dbReference type="RuleBase" id="RU004453"/>
    </source>
</evidence>
<dbReference type="InterPro" id="IPR017853">
    <property type="entry name" value="GH"/>
</dbReference>
<dbReference type="InterPro" id="IPR001579">
    <property type="entry name" value="Glyco_hydro_18_chit_AS"/>
</dbReference>
<evidence type="ECO:0000256" key="2">
    <source>
        <dbReference type="ARBA" id="ARBA00022801"/>
    </source>
</evidence>
<evidence type="ECO:0000313" key="11">
    <source>
        <dbReference type="Proteomes" id="UP000027265"/>
    </source>
</evidence>
<evidence type="ECO:0000256" key="1">
    <source>
        <dbReference type="ARBA" id="ARBA00000822"/>
    </source>
</evidence>
<protein>
    <submittedName>
        <fullName evidence="10">Glycoside hydrolase family 18 protein</fullName>
    </submittedName>
</protein>
<name>A0A067QEL4_9AGAM</name>
<dbReference type="GO" id="GO:0000272">
    <property type="term" value="P:polysaccharide catabolic process"/>
    <property type="evidence" value="ECO:0007669"/>
    <property type="project" value="UniProtKB-KW"/>
</dbReference>
<evidence type="ECO:0000256" key="7">
    <source>
        <dbReference type="RuleBase" id="RU000489"/>
    </source>
</evidence>
<dbReference type="PANTHER" id="PTHR11177:SF392">
    <property type="entry name" value="HAP41P"/>
    <property type="match status" value="1"/>
</dbReference>
<comment type="catalytic activity">
    <reaction evidence="1">
        <text>Random endo-hydrolysis of N-acetyl-beta-D-glucosaminide (1-&gt;4)-beta-linkages in chitin and chitodextrins.</text>
        <dbReference type="EC" id="3.2.1.14"/>
    </reaction>
</comment>
<dbReference type="PROSITE" id="PS51910">
    <property type="entry name" value="GH18_2"/>
    <property type="match status" value="1"/>
</dbReference>
<dbReference type="InParanoid" id="A0A067QEL4"/>
<dbReference type="GO" id="GO:0008843">
    <property type="term" value="F:endochitinase activity"/>
    <property type="evidence" value="ECO:0007669"/>
    <property type="project" value="UniProtKB-EC"/>
</dbReference>
<dbReference type="GO" id="GO:0006032">
    <property type="term" value="P:chitin catabolic process"/>
    <property type="evidence" value="ECO:0007669"/>
    <property type="project" value="UniProtKB-KW"/>
</dbReference>
<dbReference type="GO" id="GO:0005576">
    <property type="term" value="C:extracellular region"/>
    <property type="evidence" value="ECO:0007669"/>
    <property type="project" value="TreeGrafter"/>
</dbReference>
<dbReference type="InterPro" id="IPR050314">
    <property type="entry name" value="Glycosyl_Hydrlase_18"/>
</dbReference>
<dbReference type="SMART" id="SM00636">
    <property type="entry name" value="Glyco_18"/>
    <property type="match status" value="1"/>
</dbReference>
<evidence type="ECO:0000313" key="10">
    <source>
        <dbReference type="EMBL" id="KDQ64625.1"/>
    </source>
</evidence>
<accession>A0A067QEL4</accession>
<dbReference type="HOGENOM" id="CLU_002833_6_2_1"/>
<dbReference type="STRING" id="933084.A0A067QEL4"/>
<keyword evidence="3" id="KW-0146">Chitin degradation</keyword>
<proteinExistence type="inferred from homology"/>
<dbReference type="InterPro" id="IPR001223">
    <property type="entry name" value="Glyco_hydro18_cat"/>
</dbReference>
<dbReference type="AlphaFoldDB" id="A0A067QEL4"/>
<comment type="similarity">
    <text evidence="8">Belongs to the glycosyl hydrolase 18 family.</text>
</comment>
<sequence length="380" mass="40675">MAYYPDWAGSTFPPEKIDFTKFDWIDFAFALPNQNFGLSWDDPGAPALLTRLVAVAHKGGKKVKLSIGGWTGSKYFSPAVATSQSRQTFVSNILATYKTFNLDGIDIDWEYPGQPGQDGNIVSPSDTNNFYLFLVLLRQQLPPTARISAATQVVPFSGSDGDAIKDASSFAAVLDWILIMNYDVWGSSSTPGPNAPLSNGCHNSSQPDANAVSAINAWTSAGFPAGKIVLGVPSYGYISKSYAETLRTRSLINSRHFVRAGGSTVILKNEDGGTNNGQLQFSDLVDQGALVRSAPTPPSTQPTFTGSGGFTRRWDSCSSTPFLTSHGAEQVITYDDPESLGLKATLAKSAGILGVNMFDVHGDTEHWDLTNALRAGLGLN</sequence>
<keyword evidence="6" id="KW-0624">Polysaccharide degradation</keyword>
<keyword evidence="5 7" id="KW-0326">Glycosidase</keyword>
<reference evidence="11" key="1">
    <citation type="journal article" date="2014" name="Proc. Natl. Acad. Sci. U.S.A.">
        <title>Extensive sampling of basidiomycete genomes demonstrates inadequacy of the white-rot/brown-rot paradigm for wood decay fungi.</title>
        <authorList>
            <person name="Riley R."/>
            <person name="Salamov A.A."/>
            <person name="Brown D.W."/>
            <person name="Nagy L.G."/>
            <person name="Floudas D."/>
            <person name="Held B.W."/>
            <person name="Levasseur A."/>
            <person name="Lombard V."/>
            <person name="Morin E."/>
            <person name="Otillar R."/>
            <person name="Lindquist E.A."/>
            <person name="Sun H."/>
            <person name="LaButti K.M."/>
            <person name="Schmutz J."/>
            <person name="Jabbour D."/>
            <person name="Luo H."/>
            <person name="Baker S.E."/>
            <person name="Pisabarro A.G."/>
            <person name="Walton J.D."/>
            <person name="Blanchette R.A."/>
            <person name="Henrissat B."/>
            <person name="Martin F."/>
            <person name="Cullen D."/>
            <person name="Hibbett D.S."/>
            <person name="Grigoriev I.V."/>
        </authorList>
    </citation>
    <scope>NUCLEOTIDE SEQUENCE [LARGE SCALE GENOMIC DNA]</scope>
    <source>
        <strain evidence="11">MUCL 33604</strain>
    </source>
</reference>
<dbReference type="Proteomes" id="UP000027265">
    <property type="component" value="Unassembled WGS sequence"/>
</dbReference>
<evidence type="ECO:0000259" key="9">
    <source>
        <dbReference type="PROSITE" id="PS51910"/>
    </source>
</evidence>